<dbReference type="InterPro" id="IPR036259">
    <property type="entry name" value="MFS_trans_sf"/>
</dbReference>
<evidence type="ECO:0000256" key="6">
    <source>
        <dbReference type="ARBA" id="ARBA00023136"/>
    </source>
</evidence>
<sequence>MEKIPGKYKSLFMIVSFLLWFPHFVYVPVLSPYMVSIGGDYAFIGVILSSYGLMQFLCRLPIGVFSDLVNLRKPFIVFGMVISMISCSIYLLTENMFLILAARTLAGMAAASWVAFTVLYSSYFKGEKVHRSMGNISFIVVLAQFLGMSLSGLLVDKWGWKAPFWLAEIFSLLGMGLSLFVAESNPEKERGPVKIKELAEVIRDPLLLKVSLLSILAHSIIFSTMFGFTSQYALNIGFKASELLYIVAAFMVPHAAATLFMGGYLVPKMGEWRSLLIAYASAALFTLCFPYVTIKGLFILLQVCSGFSLGLIFPLLLGMAIQNIEPEKRATAMGAYQAIYAIGIFAGPFFSGIFNSNYGLKAGFWFVGFLGLVASILVMVFWKKEAKRLHTIKISHMVDIPENHNV</sequence>
<feature type="transmembrane region" description="Helical" evidence="7">
    <location>
        <begin position="41"/>
        <end position="62"/>
    </location>
</feature>
<dbReference type="EMBL" id="CP158453">
    <property type="protein sequence ID" value="XBX98533.1"/>
    <property type="molecule type" value="Genomic_DNA"/>
</dbReference>
<dbReference type="RefSeq" id="WP_350346504.1">
    <property type="nucleotide sequence ID" value="NZ_CP158453.1"/>
</dbReference>
<feature type="transmembrane region" description="Helical" evidence="7">
    <location>
        <begin position="362"/>
        <end position="382"/>
    </location>
</feature>
<gene>
    <name evidence="9" type="ORF">ABR335_02660</name>
</gene>
<feature type="transmembrane region" description="Helical" evidence="7">
    <location>
        <begin position="333"/>
        <end position="350"/>
    </location>
</feature>
<keyword evidence="3" id="KW-1003">Cell membrane</keyword>
<proteinExistence type="predicted"/>
<feature type="transmembrane region" description="Helical" evidence="7">
    <location>
        <begin position="164"/>
        <end position="185"/>
    </location>
</feature>
<feature type="transmembrane region" description="Helical" evidence="7">
    <location>
        <begin position="206"/>
        <end position="228"/>
    </location>
</feature>
<reference evidence="9" key="1">
    <citation type="submission" date="2024-06" db="EMBL/GenBank/DDBJ databases">
        <authorList>
            <person name="Huang C.H."/>
            <person name="Ting Y.S."/>
            <person name="Cheng Y.H."/>
        </authorList>
    </citation>
    <scope>NUCLEOTIDE SEQUENCE</scope>
    <source>
        <strain evidence="9">TCI803</strain>
    </source>
</reference>
<feature type="transmembrane region" description="Helical" evidence="7">
    <location>
        <begin position="275"/>
        <end position="293"/>
    </location>
</feature>
<keyword evidence="6 7" id="KW-0472">Membrane</keyword>
<dbReference type="PANTHER" id="PTHR43124">
    <property type="entry name" value="PURINE EFFLUX PUMP PBUE"/>
    <property type="match status" value="1"/>
</dbReference>
<dbReference type="PANTHER" id="PTHR43124:SF3">
    <property type="entry name" value="CHLORAMPHENICOL EFFLUX PUMP RV0191"/>
    <property type="match status" value="1"/>
</dbReference>
<dbReference type="InterPro" id="IPR020846">
    <property type="entry name" value="MFS_dom"/>
</dbReference>
<evidence type="ECO:0000313" key="9">
    <source>
        <dbReference type="EMBL" id="XBX98533.1"/>
    </source>
</evidence>
<feature type="transmembrane region" description="Helical" evidence="7">
    <location>
        <begin position="98"/>
        <end position="120"/>
    </location>
</feature>
<feature type="transmembrane region" description="Helical" evidence="7">
    <location>
        <begin position="299"/>
        <end position="321"/>
    </location>
</feature>
<keyword evidence="2" id="KW-0813">Transport</keyword>
<dbReference type="GO" id="GO:0005886">
    <property type="term" value="C:plasma membrane"/>
    <property type="evidence" value="ECO:0007669"/>
    <property type="project" value="UniProtKB-SubCell"/>
</dbReference>
<dbReference type="AlphaFoldDB" id="A0AAU7WHC7"/>
<evidence type="ECO:0000256" key="1">
    <source>
        <dbReference type="ARBA" id="ARBA00004651"/>
    </source>
</evidence>
<dbReference type="InterPro" id="IPR011701">
    <property type="entry name" value="MFS"/>
</dbReference>
<keyword evidence="4 7" id="KW-0812">Transmembrane</keyword>
<comment type="subcellular location">
    <subcellularLocation>
        <location evidence="1">Cell membrane</location>
        <topology evidence="1">Multi-pass membrane protein</topology>
    </subcellularLocation>
</comment>
<dbReference type="GeneID" id="93258467"/>
<evidence type="ECO:0000256" key="2">
    <source>
        <dbReference type="ARBA" id="ARBA00022448"/>
    </source>
</evidence>
<evidence type="ECO:0000256" key="7">
    <source>
        <dbReference type="SAM" id="Phobius"/>
    </source>
</evidence>
<accession>A0AAU7WHC7</accession>
<evidence type="ECO:0000256" key="4">
    <source>
        <dbReference type="ARBA" id="ARBA00022692"/>
    </source>
</evidence>
<organism evidence="9">
    <name type="scientific">Heyndrickxia faecalis</name>
    <dbReference type="NCBI Taxonomy" id="2824910"/>
    <lineage>
        <taxon>Bacteria</taxon>
        <taxon>Bacillati</taxon>
        <taxon>Bacillota</taxon>
        <taxon>Bacilli</taxon>
        <taxon>Bacillales</taxon>
        <taxon>Bacillaceae</taxon>
        <taxon>Heyndrickxia</taxon>
    </lineage>
</organism>
<feature type="transmembrane region" description="Helical" evidence="7">
    <location>
        <begin position="74"/>
        <end position="92"/>
    </location>
</feature>
<keyword evidence="5 7" id="KW-1133">Transmembrane helix</keyword>
<dbReference type="SUPFAM" id="SSF103473">
    <property type="entry name" value="MFS general substrate transporter"/>
    <property type="match status" value="1"/>
</dbReference>
<evidence type="ECO:0000259" key="8">
    <source>
        <dbReference type="PROSITE" id="PS50850"/>
    </source>
</evidence>
<name>A0AAU7WHC7_9BACI</name>
<feature type="transmembrane region" description="Helical" evidence="7">
    <location>
        <begin position="243"/>
        <end position="266"/>
    </location>
</feature>
<feature type="transmembrane region" description="Helical" evidence="7">
    <location>
        <begin position="132"/>
        <end position="152"/>
    </location>
</feature>
<dbReference type="PROSITE" id="PS50850">
    <property type="entry name" value="MFS"/>
    <property type="match status" value="1"/>
</dbReference>
<feature type="transmembrane region" description="Helical" evidence="7">
    <location>
        <begin position="12"/>
        <end position="35"/>
    </location>
</feature>
<dbReference type="Pfam" id="PF07690">
    <property type="entry name" value="MFS_1"/>
    <property type="match status" value="1"/>
</dbReference>
<dbReference type="InterPro" id="IPR050189">
    <property type="entry name" value="MFS_Efflux_Transporters"/>
</dbReference>
<dbReference type="GO" id="GO:0022857">
    <property type="term" value="F:transmembrane transporter activity"/>
    <property type="evidence" value="ECO:0007669"/>
    <property type="project" value="InterPro"/>
</dbReference>
<evidence type="ECO:0000256" key="5">
    <source>
        <dbReference type="ARBA" id="ARBA00022989"/>
    </source>
</evidence>
<dbReference type="Gene3D" id="1.20.1250.20">
    <property type="entry name" value="MFS general substrate transporter like domains"/>
    <property type="match status" value="1"/>
</dbReference>
<evidence type="ECO:0000256" key="3">
    <source>
        <dbReference type="ARBA" id="ARBA00022475"/>
    </source>
</evidence>
<protein>
    <submittedName>
        <fullName evidence="9">MFS transporter</fullName>
    </submittedName>
</protein>
<feature type="domain" description="Major facilitator superfamily (MFS) profile" evidence="8">
    <location>
        <begin position="8"/>
        <end position="386"/>
    </location>
</feature>